<feature type="modified residue" description="4-aspartylphosphate" evidence="11">
    <location>
        <position position="363"/>
    </location>
</feature>
<dbReference type="InterPro" id="IPR036097">
    <property type="entry name" value="HisK_dim/P_sf"/>
</dbReference>
<dbReference type="FunFam" id="3.30.565.10:FF:000010">
    <property type="entry name" value="Sensor histidine kinase RcsC"/>
    <property type="match status" value="1"/>
</dbReference>
<dbReference type="SMART" id="SM00388">
    <property type="entry name" value="HisKA"/>
    <property type="match status" value="1"/>
</dbReference>
<keyword evidence="8" id="KW-0902">Two-component regulatory system</keyword>
<reference evidence="15 16" key="1">
    <citation type="submission" date="2015-09" db="EMBL/GenBank/DDBJ databases">
        <title>Draft Genome Sequence of Pseudoalteromonas lipolytica UCD-48B.</title>
        <authorList>
            <person name="Krusor M."/>
            <person name="Coil D.A."/>
            <person name="Lang J.M."/>
            <person name="Eisen J.A."/>
            <person name="Alexiev A."/>
        </authorList>
    </citation>
    <scope>NUCLEOTIDE SEQUENCE [LARGE SCALE GENOMIC DNA]</scope>
    <source>
        <strain evidence="15 16">UCD-48B</strain>
    </source>
</reference>
<dbReference type="Pfam" id="PF00072">
    <property type="entry name" value="Response_reg"/>
    <property type="match status" value="1"/>
</dbReference>
<dbReference type="SMART" id="SM00387">
    <property type="entry name" value="HATPase_c"/>
    <property type="match status" value="1"/>
</dbReference>
<dbReference type="PANTHER" id="PTHR45339:SF1">
    <property type="entry name" value="HYBRID SIGNAL TRANSDUCTION HISTIDINE KINASE J"/>
    <property type="match status" value="1"/>
</dbReference>
<evidence type="ECO:0000259" key="13">
    <source>
        <dbReference type="PROSITE" id="PS50109"/>
    </source>
</evidence>
<evidence type="ECO:0000256" key="11">
    <source>
        <dbReference type="PROSITE-ProRule" id="PRU00169"/>
    </source>
</evidence>
<dbReference type="SUPFAM" id="SSF52172">
    <property type="entry name" value="CheY-like"/>
    <property type="match status" value="2"/>
</dbReference>
<organism evidence="15 16">
    <name type="scientific">Pseudoalteromonas lipolytica</name>
    <dbReference type="NCBI Taxonomy" id="570156"/>
    <lineage>
        <taxon>Bacteria</taxon>
        <taxon>Pseudomonadati</taxon>
        <taxon>Pseudomonadota</taxon>
        <taxon>Gammaproteobacteria</taxon>
        <taxon>Alteromonadales</taxon>
        <taxon>Pseudoalteromonadaceae</taxon>
        <taxon>Pseudoalteromonas</taxon>
    </lineage>
</organism>
<feature type="coiled-coil region" evidence="12">
    <location>
        <begin position="3"/>
        <end position="62"/>
    </location>
</feature>
<evidence type="ECO:0000256" key="6">
    <source>
        <dbReference type="ARBA" id="ARBA00022777"/>
    </source>
</evidence>
<dbReference type="FunFam" id="1.10.287.130:FF:000002">
    <property type="entry name" value="Two-component osmosensing histidine kinase"/>
    <property type="match status" value="1"/>
</dbReference>
<comment type="subunit">
    <text evidence="9">At low DSF concentrations, interacts with RpfF.</text>
</comment>
<dbReference type="CDD" id="cd00082">
    <property type="entry name" value="HisKA"/>
    <property type="match status" value="1"/>
</dbReference>
<dbReference type="SMART" id="SM00448">
    <property type="entry name" value="REC"/>
    <property type="match status" value="1"/>
</dbReference>
<dbReference type="Pfam" id="PF00512">
    <property type="entry name" value="HisKA"/>
    <property type="match status" value="1"/>
</dbReference>
<evidence type="ECO:0000256" key="5">
    <source>
        <dbReference type="ARBA" id="ARBA00022741"/>
    </source>
</evidence>
<dbReference type="InterPro" id="IPR036890">
    <property type="entry name" value="HATPase_C_sf"/>
</dbReference>
<dbReference type="InterPro" id="IPR004358">
    <property type="entry name" value="Sig_transdc_His_kin-like_C"/>
</dbReference>
<protein>
    <recommendedName>
        <fullName evidence="10">Sensory/regulatory protein RpfC</fullName>
        <ecNumber evidence="2">2.7.13.3</ecNumber>
    </recommendedName>
</protein>
<dbReference type="RefSeq" id="WP_054551906.1">
    <property type="nucleotide sequence ID" value="NZ_LJTC01000002.1"/>
</dbReference>
<evidence type="ECO:0000259" key="14">
    <source>
        <dbReference type="PROSITE" id="PS50110"/>
    </source>
</evidence>
<dbReference type="PROSITE" id="PS50110">
    <property type="entry name" value="RESPONSE_REGULATORY"/>
    <property type="match status" value="2"/>
</dbReference>
<dbReference type="GO" id="GO:0005524">
    <property type="term" value="F:ATP binding"/>
    <property type="evidence" value="ECO:0007669"/>
    <property type="project" value="UniProtKB-KW"/>
</dbReference>
<evidence type="ECO:0000256" key="1">
    <source>
        <dbReference type="ARBA" id="ARBA00000085"/>
    </source>
</evidence>
<evidence type="ECO:0000256" key="4">
    <source>
        <dbReference type="ARBA" id="ARBA00022679"/>
    </source>
</evidence>
<dbReference type="InterPro" id="IPR001789">
    <property type="entry name" value="Sig_transdc_resp-reg_receiver"/>
</dbReference>
<keyword evidence="3 11" id="KW-0597">Phosphoprotein</keyword>
<evidence type="ECO:0000256" key="7">
    <source>
        <dbReference type="ARBA" id="ARBA00022840"/>
    </source>
</evidence>
<feature type="domain" description="Response regulatory" evidence="14">
    <location>
        <begin position="313"/>
        <end position="432"/>
    </location>
</feature>
<gene>
    <name evidence="15" type="ORF">AOG27_05125</name>
</gene>
<dbReference type="PROSITE" id="PS50109">
    <property type="entry name" value="HIS_KIN"/>
    <property type="match status" value="1"/>
</dbReference>
<dbReference type="Gene3D" id="1.10.287.130">
    <property type="match status" value="1"/>
</dbReference>
<evidence type="ECO:0000256" key="8">
    <source>
        <dbReference type="ARBA" id="ARBA00023012"/>
    </source>
</evidence>
<keyword evidence="4" id="KW-0808">Transferase</keyword>
<dbReference type="Proteomes" id="UP000050378">
    <property type="component" value="Unassembled WGS sequence"/>
</dbReference>
<dbReference type="CDD" id="cd16922">
    <property type="entry name" value="HATPase_EvgS-ArcB-TorS-like"/>
    <property type="match status" value="1"/>
</dbReference>
<feature type="modified residue" description="4-aspartylphosphate" evidence="11">
    <location>
        <position position="503"/>
    </location>
</feature>
<dbReference type="InterPro" id="IPR005467">
    <property type="entry name" value="His_kinase_dom"/>
</dbReference>
<evidence type="ECO:0000313" key="15">
    <source>
        <dbReference type="EMBL" id="KPM85141.1"/>
    </source>
</evidence>
<dbReference type="PANTHER" id="PTHR45339">
    <property type="entry name" value="HYBRID SIGNAL TRANSDUCTION HISTIDINE KINASE J"/>
    <property type="match status" value="1"/>
</dbReference>
<dbReference type="EMBL" id="LJTC01000002">
    <property type="protein sequence ID" value="KPM85141.1"/>
    <property type="molecule type" value="Genomic_DNA"/>
</dbReference>
<evidence type="ECO:0000256" key="9">
    <source>
        <dbReference type="ARBA" id="ARBA00064003"/>
    </source>
</evidence>
<dbReference type="InterPro" id="IPR003661">
    <property type="entry name" value="HisK_dim/P_dom"/>
</dbReference>
<comment type="catalytic activity">
    <reaction evidence="1">
        <text>ATP + protein L-histidine = ADP + protein N-phospho-L-histidine.</text>
        <dbReference type="EC" id="2.7.13.3"/>
    </reaction>
</comment>
<keyword evidence="7" id="KW-0067">ATP-binding</keyword>
<dbReference type="AlphaFoldDB" id="A0A0P7D946"/>
<sequence>MDEELYKRRIERERQARKEAEALLEQKSLELYEANMTLKHAAENLEQEVIIRTQDLNKAKELADAANQAKSMFLANMSHEIRTPMNAILGMAHLALDTELTDKQYDYIEKIQLSAKSLLGIINDILDFSKIEANKLELENSDFNLNNFLANLANLASSLIEKNNIEVIFEIDDDIPEFLIGDALRLNQVLLNLLSNAIKFSNQQNVTLKMTKESQTDTSLCIKFQVIDQGIGMSQEQVNSVFKPFSQADVSTTRKFGGTGLGLVISKKIIDLMGGHIEVKSQLNKGSCFSFDVSFALSGMQSCHDTNIFKHKRALIIEQSGQPEAILQSMLNTLSINVKTIDCMDEKLSEVDISHSYDFIFLDWHVLNCEQNNILENLKKQLSIDIKKTIILASFENQEVKDTLSTLDKTVEEILLKPIIKGNLLKTLEHVMGIATKKENKVDNTCFKTLAGSKILLVEDNPLNQQVASQILRSNGFIVDIAEDGVAAIEAVEKGTFDCILMDCQMPRMDGYTAANKIKQQSKFAHIPIIAMTANTMEADLTKAKESGMQGYIAKPIEVQTMFEVIAEHLTQKPL</sequence>
<dbReference type="InterPro" id="IPR003594">
    <property type="entry name" value="HATPase_dom"/>
</dbReference>
<dbReference type="OrthoDB" id="9810730at2"/>
<dbReference type="SUPFAM" id="SSF55874">
    <property type="entry name" value="ATPase domain of HSP90 chaperone/DNA topoisomerase II/histidine kinase"/>
    <property type="match status" value="1"/>
</dbReference>
<dbReference type="PATRIC" id="fig|570156.3.peg.1017"/>
<dbReference type="SUPFAM" id="SSF47384">
    <property type="entry name" value="Homodimeric domain of signal transducing histidine kinase"/>
    <property type="match status" value="1"/>
</dbReference>
<dbReference type="PRINTS" id="PR00344">
    <property type="entry name" value="BCTRLSENSOR"/>
</dbReference>
<keyword evidence="12" id="KW-0175">Coiled coil</keyword>
<evidence type="ECO:0000256" key="10">
    <source>
        <dbReference type="ARBA" id="ARBA00068150"/>
    </source>
</evidence>
<dbReference type="CDD" id="cd17546">
    <property type="entry name" value="REC_hyHK_CKI1_RcsC-like"/>
    <property type="match status" value="1"/>
</dbReference>
<evidence type="ECO:0000256" key="2">
    <source>
        <dbReference type="ARBA" id="ARBA00012438"/>
    </source>
</evidence>
<accession>A0A0P7D946</accession>
<dbReference type="EC" id="2.7.13.3" evidence="2"/>
<evidence type="ECO:0000313" key="16">
    <source>
        <dbReference type="Proteomes" id="UP000050378"/>
    </source>
</evidence>
<comment type="caution">
    <text evidence="15">The sequence shown here is derived from an EMBL/GenBank/DDBJ whole genome shotgun (WGS) entry which is preliminary data.</text>
</comment>
<dbReference type="Gene3D" id="3.40.50.2300">
    <property type="match status" value="2"/>
</dbReference>
<dbReference type="InterPro" id="IPR011006">
    <property type="entry name" value="CheY-like_superfamily"/>
</dbReference>
<name>A0A0P7D946_9GAMM</name>
<evidence type="ECO:0000256" key="12">
    <source>
        <dbReference type="SAM" id="Coils"/>
    </source>
</evidence>
<dbReference type="GO" id="GO:0000155">
    <property type="term" value="F:phosphorelay sensor kinase activity"/>
    <property type="evidence" value="ECO:0007669"/>
    <property type="project" value="InterPro"/>
</dbReference>
<keyword evidence="5" id="KW-0547">Nucleotide-binding</keyword>
<proteinExistence type="predicted"/>
<feature type="domain" description="Histidine kinase" evidence="13">
    <location>
        <begin position="76"/>
        <end position="297"/>
    </location>
</feature>
<dbReference type="Pfam" id="PF02518">
    <property type="entry name" value="HATPase_c"/>
    <property type="match status" value="1"/>
</dbReference>
<feature type="domain" description="Response regulatory" evidence="14">
    <location>
        <begin position="454"/>
        <end position="570"/>
    </location>
</feature>
<dbReference type="STRING" id="570156.AOG27_05125"/>
<keyword evidence="6" id="KW-0418">Kinase</keyword>
<evidence type="ECO:0000256" key="3">
    <source>
        <dbReference type="ARBA" id="ARBA00022553"/>
    </source>
</evidence>
<dbReference type="Gene3D" id="3.30.565.10">
    <property type="entry name" value="Histidine kinase-like ATPase, C-terminal domain"/>
    <property type="match status" value="1"/>
</dbReference>